<keyword evidence="1" id="KW-0479">Metal-binding</keyword>
<evidence type="ECO:0000313" key="4">
    <source>
        <dbReference type="EMBL" id="KUF94563.1"/>
    </source>
</evidence>
<dbReference type="AlphaFoldDB" id="A0A0W8DDX9"/>
<evidence type="ECO:0000259" key="2">
    <source>
        <dbReference type="PROSITE" id="PS50158"/>
    </source>
</evidence>
<organism evidence="4 5">
    <name type="scientific">Phytophthora nicotianae</name>
    <name type="common">Potato buckeye rot agent</name>
    <name type="synonym">Phytophthora parasitica</name>
    <dbReference type="NCBI Taxonomy" id="4792"/>
    <lineage>
        <taxon>Eukaryota</taxon>
        <taxon>Sar</taxon>
        <taxon>Stramenopiles</taxon>
        <taxon>Oomycota</taxon>
        <taxon>Peronosporomycetes</taxon>
        <taxon>Peronosporales</taxon>
        <taxon>Peronosporaceae</taxon>
        <taxon>Phytophthora</taxon>
    </lineage>
</organism>
<comment type="caution">
    <text evidence="4">The sequence shown here is derived from an EMBL/GenBank/DDBJ whole genome shotgun (WGS) entry which is preliminary data.</text>
</comment>
<dbReference type="GO" id="GO:0008270">
    <property type="term" value="F:zinc ion binding"/>
    <property type="evidence" value="ECO:0007669"/>
    <property type="project" value="UniProtKB-KW"/>
</dbReference>
<keyword evidence="1" id="KW-0862">Zinc</keyword>
<gene>
    <name evidence="4" type="ORF">AM588_10006106</name>
</gene>
<feature type="domain" description="SWIM-type" evidence="3">
    <location>
        <begin position="157"/>
        <end position="189"/>
    </location>
</feature>
<sequence>MVKNLATVQVEDLVWRAQAADSEAEFNSCLSMIGLTCPAAENYLRGIDPRTWTLFCAAQQIKLYGWNSTLFSADDNKSMLSLAPYDLMQDYMEKFMTLAYNQSVYAKKWVKEGKKFTEYADKLLAEQRDAANFQVVQPSDDGIIFVTESRSFPPRRYRVDLNQRVCSCAYLFQMGVPCRHFLAGLTFFKRSKEEAKYVDTCYCVSTFADQYDNQRTSSIELILESELEENHAVKAPVVARKRGRPRSKPFPTGETLMTPAVASALLNGDTSLLVDSDDTCAKRRCSSCGKAGHSKRTCGQNASVPVPVPLAGEVAPNMMI</sequence>
<dbReference type="InterPro" id="IPR001878">
    <property type="entry name" value="Znf_CCHC"/>
</dbReference>
<dbReference type="InterPro" id="IPR007527">
    <property type="entry name" value="Znf_SWIM"/>
</dbReference>
<evidence type="ECO:0000256" key="1">
    <source>
        <dbReference type="PROSITE-ProRule" id="PRU00047"/>
    </source>
</evidence>
<feature type="domain" description="CCHC-type" evidence="2">
    <location>
        <begin position="283"/>
        <end position="298"/>
    </location>
</feature>
<evidence type="ECO:0000259" key="3">
    <source>
        <dbReference type="PROSITE" id="PS50966"/>
    </source>
</evidence>
<dbReference type="PROSITE" id="PS50158">
    <property type="entry name" value="ZF_CCHC"/>
    <property type="match status" value="1"/>
</dbReference>
<protein>
    <submittedName>
        <fullName evidence="4">RNA-binding protein 39</fullName>
    </submittedName>
</protein>
<dbReference type="EMBL" id="LNFP01000288">
    <property type="protein sequence ID" value="KUF94563.1"/>
    <property type="molecule type" value="Genomic_DNA"/>
</dbReference>
<dbReference type="PROSITE" id="PS50966">
    <property type="entry name" value="ZF_SWIM"/>
    <property type="match status" value="1"/>
</dbReference>
<dbReference type="Proteomes" id="UP000054636">
    <property type="component" value="Unassembled WGS sequence"/>
</dbReference>
<reference evidence="4 5" key="1">
    <citation type="submission" date="2015-11" db="EMBL/GenBank/DDBJ databases">
        <title>Genomes and virulence difference between two physiological races of Phytophthora nicotianae.</title>
        <authorList>
            <person name="Liu H."/>
            <person name="Ma X."/>
            <person name="Yu H."/>
            <person name="Fang D."/>
            <person name="Li Y."/>
            <person name="Wang X."/>
            <person name="Wang W."/>
            <person name="Dong Y."/>
            <person name="Xiao B."/>
        </authorList>
    </citation>
    <scope>NUCLEOTIDE SEQUENCE [LARGE SCALE GENOMIC DNA]</scope>
    <source>
        <strain evidence="5">race 1</strain>
    </source>
</reference>
<name>A0A0W8DDX9_PHYNI</name>
<proteinExistence type="predicted"/>
<dbReference type="GO" id="GO:0003676">
    <property type="term" value="F:nucleic acid binding"/>
    <property type="evidence" value="ECO:0007669"/>
    <property type="project" value="InterPro"/>
</dbReference>
<keyword evidence="1" id="KW-0863">Zinc-finger</keyword>
<evidence type="ECO:0000313" key="5">
    <source>
        <dbReference type="Proteomes" id="UP000054636"/>
    </source>
</evidence>
<accession>A0A0W8DDX9</accession>